<proteinExistence type="inferred from homology"/>
<dbReference type="EMBL" id="JANAWD010000274">
    <property type="protein sequence ID" value="KAJ3482413.1"/>
    <property type="molecule type" value="Genomic_DNA"/>
</dbReference>
<evidence type="ECO:0000259" key="3">
    <source>
        <dbReference type="PROSITE" id="PS01031"/>
    </source>
</evidence>
<protein>
    <recommendedName>
        <fullName evidence="3">SHSP domain-containing protein</fullName>
    </recommendedName>
</protein>
<dbReference type="InterPro" id="IPR002068">
    <property type="entry name" value="A-crystallin/Hsp20_dom"/>
</dbReference>
<dbReference type="PROSITE" id="PS01031">
    <property type="entry name" value="SHSP"/>
    <property type="match status" value="1"/>
</dbReference>
<reference evidence="4" key="1">
    <citation type="submission" date="2022-07" db="EMBL/GenBank/DDBJ databases">
        <title>Genome Sequence of Physisporinus lineatus.</title>
        <authorList>
            <person name="Buettner E."/>
        </authorList>
    </citation>
    <scope>NUCLEOTIDE SEQUENCE</scope>
    <source>
        <strain evidence="4">VT162</strain>
    </source>
</reference>
<accession>A0AAD5YFF2</accession>
<organism evidence="4 5">
    <name type="scientific">Meripilus lineatus</name>
    <dbReference type="NCBI Taxonomy" id="2056292"/>
    <lineage>
        <taxon>Eukaryota</taxon>
        <taxon>Fungi</taxon>
        <taxon>Dikarya</taxon>
        <taxon>Basidiomycota</taxon>
        <taxon>Agaricomycotina</taxon>
        <taxon>Agaricomycetes</taxon>
        <taxon>Polyporales</taxon>
        <taxon>Meripilaceae</taxon>
        <taxon>Meripilus</taxon>
    </lineage>
</organism>
<dbReference type="AlphaFoldDB" id="A0AAD5YFF2"/>
<dbReference type="SUPFAM" id="SSF49764">
    <property type="entry name" value="HSP20-like chaperones"/>
    <property type="match status" value="1"/>
</dbReference>
<keyword evidence="5" id="KW-1185">Reference proteome</keyword>
<comment type="similarity">
    <text evidence="1 2">Belongs to the small heat shock protein (HSP20) family.</text>
</comment>
<evidence type="ECO:0000313" key="5">
    <source>
        <dbReference type="Proteomes" id="UP001212997"/>
    </source>
</evidence>
<dbReference type="CDD" id="cd06464">
    <property type="entry name" value="ACD_sHsps-like"/>
    <property type="match status" value="1"/>
</dbReference>
<feature type="domain" description="SHSP" evidence="3">
    <location>
        <begin position="53"/>
        <end position="187"/>
    </location>
</feature>
<dbReference type="Pfam" id="PF00011">
    <property type="entry name" value="HSP20"/>
    <property type="match status" value="1"/>
</dbReference>
<gene>
    <name evidence="4" type="ORF">NLI96_g6996</name>
</gene>
<evidence type="ECO:0000313" key="4">
    <source>
        <dbReference type="EMBL" id="KAJ3482413.1"/>
    </source>
</evidence>
<comment type="caution">
    <text evidence="4">The sequence shown here is derived from an EMBL/GenBank/DDBJ whole genome shotgun (WGS) entry which is preliminary data.</text>
</comment>
<dbReference type="InterPro" id="IPR008978">
    <property type="entry name" value="HSP20-like_chaperone"/>
</dbReference>
<dbReference type="Proteomes" id="UP001212997">
    <property type="component" value="Unassembled WGS sequence"/>
</dbReference>
<dbReference type="Gene3D" id="2.60.40.790">
    <property type="match status" value="1"/>
</dbReference>
<evidence type="ECO:0000256" key="2">
    <source>
        <dbReference type="RuleBase" id="RU003616"/>
    </source>
</evidence>
<name>A0AAD5YFF2_9APHY</name>
<evidence type="ECO:0000256" key="1">
    <source>
        <dbReference type="PROSITE-ProRule" id="PRU00285"/>
    </source>
</evidence>
<sequence>MSPTPTHESSTSNPAITPQEFFRRVHSVYSTAYAEAKRQQSLALLRNPTPGKYVPRHYRMDLMDDPALGRITAVLEIPGIDLDGVNVQVLNDVLVVEGDRASPIVSRVLRTSAKQPGTSDVTLSPDKFLVRDLKFGKFRREIPLPEGTKSKDIAADLTNGLLFLSWPRGPMKLQQAMASDDSHPMES</sequence>